<reference evidence="3" key="1">
    <citation type="journal article" date="2019" name="Int. J. Syst. Evol. Microbiol.">
        <title>The Global Catalogue of Microorganisms (GCM) 10K type strain sequencing project: providing services to taxonomists for standard genome sequencing and annotation.</title>
        <authorList>
            <consortium name="The Broad Institute Genomics Platform"/>
            <consortium name="The Broad Institute Genome Sequencing Center for Infectious Disease"/>
            <person name="Wu L."/>
            <person name="Ma J."/>
        </authorList>
    </citation>
    <scope>NUCLEOTIDE SEQUENCE [LARGE SCALE GENOMIC DNA]</scope>
    <source>
        <strain evidence="3">TBRC 4489</strain>
    </source>
</reference>
<keyword evidence="3" id="KW-1185">Reference proteome</keyword>
<proteinExistence type="predicted"/>
<organism evidence="2 3">
    <name type="scientific">Planomonospora corallina</name>
    <dbReference type="NCBI Taxonomy" id="1806052"/>
    <lineage>
        <taxon>Bacteria</taxon>
        <taxon>Bacillati</taxon>
        <taxon>Actinomycetota</taxon>
        <taxon>Actinomycetes</taxon>
        <taxon>Streptosporangiales</taxon>
        <taxon>Streptosporangiaceae</taxon>
        <taxon>Planomonospora</taxon>
    </lineage>
</organism>
<dbReference type="EC" id="2.3.-.-" evidence="2"/>
<dbReference type="Gene3D" id="3.40.630.30">
    <property type="match status" value="1"/>
</dbReference>
<dbReference type="GO" id="GO:0016746">
    <property type="term" value="F:acyltransferase activity"/>
    <property type="evidence" value="ECO:0007669"/>
    <property type="project" value="UniProtKB-KW"/>
</dbReference>
<dbReference type="SUPFAM" id="SSF55729">
    <property type="entry name" value="Acyl-CoA N-acyltransferases (Nat)"/>
    <property type="match status" value="1"/>
</dbReference>
<dbReference type="PROSITE" id="PS51186">
    <property type="entry name" value="GNAT"/>
    <property type="match status" value="1"/>
</dbReference>
<dbReference type="RefSeq" id="WP_377284972.1">
    <property type="nucleotide sequence ID" value="NZ_JBHSBM010000005.1"/>
</dbReference>
<protein>
    <submittedName>
        <fullName evidence="2">GNAT family N-acetyltransferase</fullName>
        <ecNumber evidence="2">2.3.-.-</ecNumber>
    </submittedName>
</protein>
<dbReference type="InterPro" id="IPR027455">
    <property type="entry name" value="Sper_AcTfrase_N"/>
</dbReference>
<feature type="domain" description="N-acetyltransferase" evidence="1">
    <location>
        <begin position="5"/>
        <end position="155"/>
    </location>
</feature>
<comment type="caution">
    <text evidence="2">The sequence shown here is derived from an EMBL/GenBank/DDBJ whole genome shotgun (WGS) entry which is preliminary data.</text>
</comment>
<dbReference type="Pfam" id="PF00583">
    <property type="entry name" value="Acetyltransf_1"/>
    <property type="match status" value="1"/>
</dbReference>
<dbReference type="InterPro" id="IPR016181">
    <property type="entry name" value="Acyl_CoA_acyltransferase"/>
</dbReference>
<evidence type="ECO:0000313" key="2">
    <source>
        <dbReference type="EMBL" id="MFC4057019.1"/>
    </source>
</evidence>
<sequence>MTASLRLEKLTPENVRAACDMRLRPGQERFVAPVAQSLAEAYVHPDIAWPRLIVDGDELVGFLMLFLDVRLLPTDPEDHLRSGLWRLAIAADRQGRGYGGFAVRAACEELRGRGQKRITVTWKPDDDGPEPFYLKLGFRRTGEMSDDEVVGEMDL</sequence>
<keyword evidence="2" id="KW-0808">Transferase</keyword>
<evidence type="ECO:0000259" key="1">
    <source>
        <dbReference type="PROSITE" id="PS51186"/>
    </source>
</evidence>
<dbReference type="Gene3D" id="1.10.287.900">
    <property type="entry name" value="The crystal structure of the spermine/spermidine acetyltransferase from enterococcus faecali"/>
    <property type="match status" value="1"/>
</dbReference>
<dbReference type="Proteomes" id="UP001595850">
    <property type="component" value="Unassembled WGS sequence"/>
</dbReference>
<dbReference type="EMBL" id="JBHSBM010000005">
    <property type="protein sequence ID" value="MFC4057019.1"/>
    <property type="molecule type" value="Genomic_DNA"/>
</dbReference>
<gene>
    <name evidence="2" type="ORF">ACFOWE_01850</name>
</gene>
<accession>A0ABV8HYX6</accession>
<name>A0ABV8HYX6_9ACTN</name>
<keyword evidence="2" id="KW-0012">Acyltransferase</keyword>
<dbReference type="InterPro" id="IPR000182">
    <property type="entry name" value="GNAT_dom"/>
</dbReference>
<evidence type="ECO:0000313" key="3">
    <source>
        <dbReference type="Proteomes" id="UP001595850"/>
    </source>
</evidence>
<dbReference type="CDD" id="cd04301">
    <property type="entry name" value="NAT_SF"/>
    <property type="match status" value="1"/>
</dbReference>